<dbReference type="Pfam" id="PF22687">
    <property type="entry name" value="BRCA2_TR2"/>
    <property type="match status" value="1"/>
</dbReference>
<dbReference type="InterPro" id="IPR055077">
    <property type="entry name" value="BRCA2_TR2"/>
</dbReference>
<dbReference type="InterPro" id="IPR015525">
    <property type="entry name" value="BRCA2"/>
</dbReference>
<dbReference type="Pfam" id="PF09121">
    <property type="entry name" value="Tower"/>
    <property type="match status" value="1"/>
</dbReference>
<feature type="domain" description="Tower" evidence="2">
    <location>
        <begin position="359"/>
        <end position="400"/>
    </location>
</feature>
<feature type="compositionally biased region" description="Polar residues" evidence="1">
    <location>
        <begin position="940"/>
        <end position="962"/>
    </location>
</feature>
<dbReference type="Pfam" id="PF09169">
    <property type="entry name" value="BRCA-2_helical"/>
    <property type="match status" value="1"/>
</dbReference>
<dbReference type="PIRSF" id="PIRSF002397">
    <property type="entry name" value="BRCA2"/>
    <property type="match status" value="1"/>
</dbReference>
<feature type="compositionally biased region" description="Polar residues" evidence="1">
    <location>
        <begin position="923"/>
        <end position="932"/>
    </location>
</feature>
<name>A0ABS2Y620_POLSP</name>
<dbReference type="Pfam" id="PF09104">
    <property type="entry name" value="BRCA-2_OB3"/>
    <property type="match status" value="1"/>
</dbReference>
<organism evidence="3 4">
    <name type="scientific">Polyodon spathula</name>
    <name type="common">North American paddlefish</name>
    <name type="synonym">Squalus spathula</name>
    <dbReference type="NCBI Taxonomy" id="7913"/>
    <lineage>
        <taxon>Eukaryota</taxon>
        <taxon>Metazoa</taxon>
        <taxon>Chordata</taxon>
        <taxon>Craniata</taxon>
        <taxon>Vertebrata</taxon>
        <taxon>Euteleostomi</taxon>
        <taxon>Actinopterygii</taxon>
        <taxon>Chondrostei</taxon>
        <taxon>Acipenseriformes</taxon>
        <taxon>Polyodontidae</taxon>
        <taxon>Polyodon</taxon>
    </lineage>
</organism>
<dbReference type="InterPro" id="IPR015188">
    <property type="entry name" value="BRCA2_OB_3"/>
</dbReference>
<dbReference type="Pfam" id="PF21318">
    <property type="entry name" value="BRCA2DBD_OB2"/>
    <property type="match status" value="1"/>
</dbReference>
<dbReference type="Pfam" id="PF09103">
    <property type="entry name" value="BRCA-2_OB1"/>
    <property type="match status" value="1"/>
</dbReference>
<dbReference type="Proteomes" id="UP001166093">
    <property type="component" value="Unassembled WGS sequence"/>
</dbReference>
<reference evidence="3" key="1">
    <citation type="journal article" date="2021" name="Cell">
        <title>Tracing the genetic footprints of vertebrate landing in non-teleost ray-finned fishes.</title>
        <authorList>
            <person name="Bi X."/>
            <person name="Wang K."/>
            <person name="Yang L."/>
            <person name="Pan H."/>
            <person name="Jiang H."/>
            <person name="Wei Q."/>
            <person name="Fang M."/>
            <person name="Yu H."/>
            <person name="Zhu C."/>
            <person name="Cai Y."/>
            <person name="He Y."/>
            <person name="Gan X."/>
            <person name="Zeng H."/>
            <person name="Yu D."/>
            <person name="Zhu Y."/>
            <person name="Jiang H."/>
            <person name="Qiu Q."/>
            <person name="Yang H."/>
            <person name="Zhang Y.E."/>
            <person name="Wang W."/>
            <person name="Zhu M."/>
            <person name="He S."/>
            <person name="Zhang G."/>
        </authorList>
    </citation>
    <scope>NUCLEOTIDE SEQUENCE</scope>
    <source>
        <strain evidence="3">Pddl_001</strain>
    </source>
</reference>
<dbReference type="PANTHER" id="PTHR11289:SF0">
    <property type="entry name" value="BREAST CANCER TYPE 2 SUSCEPTIBILITY PROTEIN"/>
    <property type="match status" value="1"/>
</dbReference>
<dbReference type="SUPFAM" id="SSF81872">
    <property type="entry name" value="BRCA2 helical domain"/>
    <property type="match status" value="1"/>
</dbReference>
<dbReference type="InterPro" id="IPR012340">
    <property type="entry name" value="NA-bd_OB-fold"/>
</dbReference>
<evidence type="ECO:0000313" key="3">
    <source>
        <dbReference type="EMBL" id="MBN3281661.1"/>
    </source>
</evidence>
<evidence type="ECO:0000256" key="1">
    <source>
        <dbReference type="SAM" id="MobiDB-lite"/>
    </source>
</evidence>
<dbReference type="SMART" id="SM01341">
    <property type="entry name" value="Tower"/>
    <property type="match status" value="1"/>
</dbReference>
<dbReference type="SUPFAM" id="SSF81878">
    <property type="entry name" value="BRCA2 tower domain"/>
    <property type="match status" value="1"/>
</dbReference>
<comment type="caution">
    <text evidence="3">The sequence shown here is derived from an EMBL/GenBank/DDBJ whole genome shotgun (WGS) entry which is preliminary data.</text>
</comment>
<dbReference type="InterPro" id="IPR036315">
    <property type="entry name" value="BRCA2_hlx_sf"/>
</dbReference>
<dbReference type="Gene3D" id="6.10.70.10">
    <property type="match status" value="1"/>
</dbReference>
<dbReference type="CDD" id="cd04493">
    <property type="entry name" value="BRCA2DBD_OB1"/>
    <property type="match status" value="1"/>
</dbReference>
<dbReference type="InterPro" id="IPR015205">
    <property type="entry name" value="Tower_dom"/>
</dbReference>
<dbReference type="Gene3D" id="2.40.50.140">
    <property type="entry name" value="Nucleic acid-binding proteins"/>
    <property type="match status" value="3"/>
</dbReference>
<gene>
    <name evidence="3" type="primary">Brca2</name>
    <name evidence="3" type="ORF">GTO93_0005941</name>
</gene>
<feature type="non-terminal residue" evidence="3">
    <location>
        <position position="980"/>
    </location>
</feature>
<protein>
    <submittedName>
        <fullName evidence="3">BRCA2 protein</fullName>
    </submittedName>
</protein>
<dbReference type="InterPro" id="IPR015187">
    <property type="entry name" value="BRCA2_OB_1"/>
</dbReference>
<dbReference type="CDD" id="cd04494">
    <property type="entry name" value="BRCA2DBD_OB2"/>
    <property type="match status" value="1"/>
</dbReference>
<keyword evidence="4" id="KW-1185">Reference proteome</keyword>
<evidence type="ECO:0000313" key="4">
    <source>
        <dbReference type="Proteomes" id="UP001166093"/>
    </source>
</evidence>
<evidence type="ECO:0000259" key="2">
    <source>
        <dbReference type="SMART" id="SM01341"/>
    </source>
</evidence>
<dbReference type="InterPro" id="IPR048262">
    <property type="entry name" value="BRCA2_OB_2_dom"/>
</dbReference>
<feature type="non-terminal residue" evidence="3">
    <location>
        <position position="1"/>
    </location>
</feature>
<proteinExistence type="predicted"/>
<feature type="region of interest" description="Disordered" evidence="1">
    <location>
        <begin position="910"/>
        <end position="980"/>
    </location>
</feature>
<dbReference type="SUPFAM" id="SSF50249">
    <property type="entry name" value="Nucleic acid-binding proteins"/>
    <property type="match status" value="3"/>
</dbReference>
<sequence>MVQNLHCARDMQEMRLRKKKRQNIRPWPGSLFMAKTSGVARISKCTLSELLLFLFLYIQLYRFGVSRHTLQICSENAESFRFDCRDYFSRALIKAGNGVQLADGGQLIPNDKGTAGKEEFYRALCDTPTVDPKLISERWGYNHFRWIVWKLAAMEKAFPKVFGSKCLTPERLLLQLKYRYDVEIDKSQRSAIKKITERDDTAAKTLVLCVSKILSTGSKPVPHSNRKCDNGATPNKDLKKEVPVGVIEVTDGWYGINVLLDPPLVALLQKGKLAVGNKIVTHGAELVGSQDACTPLEAPESLMLKISANSTRPARWYAKLGFHRDPRPFRLPLSSLYSDGGTVGCVDVIILRSYPIQWMEKKPNGVYLFRNDRAEEREAQRQDESQQKEMEALFTKLQAEFENEHEAKCKSKDKKRQRFSRQQIQSLQDGAELYEAIESSSDPGYLEACLTDQQLKALSNHRQVINEQKQAKLQEEFRKALESAKEGENGCSRRDVTPVWKLQVVDCRDLQSDRAYMLNIWRPMLELRSLIKEGCRYRIYQLSTSQSKGLSGSCVVQLTATKKTQFQQLQASPESLSLLYRPRQAVNFRLLSDPLFQPPCAEVDLVGYVISIEGKQGGAPVIYLADENQNLVALKTWTSLKQLAAEDIVKPLTLLAASNLQWRHSKAAVIPTVYAGDLSVFSTSPKEVYLQDACLRLKNTVQDIQHFCKECEQKLESIKTDGASSLHSPREFCTNPKRPNCKSEIRNLLPSCLDNKTPQPSIYVFNSPACTKSTPCVGVAENQDPKSLKRRRGLDFLSCIPLPPSVTPVRNFVSPAINKAFRPPRRCETPVTNKNPGVTLDNSETTPCKTLAIPNPFAGDEWVDDEELAMINTQELLNGSGEDIKGKSNIRDATTSRSTLIQSDCFQNNFSVDEPAPERGLESRQSVGAQENKSYKPPETTISAPENGNQDEALQNSEQNKSADPLLCRQKLQTRKKRKR</sequence>
<dbReference type="PANTHER" id="PTHR11289">
    <property type="entry name" value="BREAST CANCER TYPE 2 SUSCEPTIBILITY PROTEIN BRCA2"/>
    <property type="match status" value="1"/>
</dbReference>
<dbReference type="EMBL" id="JAAWVQ010110891">
    <property type="protein sequence ID" value="MBN3281661.1"/>
    <property type="molecule type" value="Genomic_DNA"/>
</dbReference>
<dbReference type="InterPro" id="IPR015252">
    <property type="entry name" value="BRCA2_hlx"/>
</dbReference>
<accession>A0ABS2Y620</accession>